<organism evidence="5 6">
    <name type="scientific">Gehongia tenuis</name>
    <dbReference type="NCBI Taxonomy" id="2763655"/>
    <lineage>
        <taxon>Bacteria</taxon>
        <taxon>Bacillati</taxon>
        <taxon>Bacillota</taxon>
        <taxon>Clostridia</taxon>
        <taxon>Christensenellales</taxon>
        <taxon>Christensenellaceae</taxon>
        <taxon>Gehongia</taxon>
    </lineage>
</organism>
<comment type="caution">
    <text evidence="5">The sequence shown here is derived from an EMBL/GenBank/DDBJ whole genome shotgun (WGS) entry which is preliminary data.</text>
</comment>
<keyword evidence="3" id="KW-0067">ATP-binding</keyword>
<evidence type="ECO:0000256" key="2">
    <source>
        <dbReference type="ARBA" id="ARBA00022801"/>
    </source>
</evidence>
<evidence type="ECO:0000313" key="6">
    <source>
        <dbReference type="Proteomes" id="UP000623172"/>
    </source>
</evidence>
<dbReference type="Gene3D" id="2.40.100.10">
    <property type="entry name" value="Cyclophilin-like"/>
    <property type="match status" value="1"/>
</dbReference>
<dbReference type="EMBL" id="JACRSR010000005">
    <property type="protein sequence ID" value="MBC8532241.1"/>
    <property type="molecule type" value="Genomic_DNA"/>
</dbReference>
<keyword evidence="2 5" id="KW-0378">Hydrolase</keyword>
<evidence type="ECO:0000313" key="5">
    <source>
        <dbReference type="EMBL" id="MBC8532241.1"/>
    </source>
</evidence>
<dbReference type="Gene3D" id="3.30.1360.40">
    <property type="match status" value="1"/>
</dbReference>
<accession>A0A926D6N5</accession>
<evidence type="ECO:0000259" key="4">
    <source>
        <dbReference type="SMART" id="SM00796"/>
    </source>
</evidence>
<keyword evidence="6" id="KW-1185">Reference proteome</keyword>
<dbReference type="SUPFAM" id="SSF160467">
    <property type="entry name" value="PH0987 N-terminal domain-like"/>
    <property type="match status" value="1"/>
</dbReference>
<sequence>MLPIEILPCGDSAVTVEFENKISHKINHGVRDLKDAILEAHIPGVGEMIPTYRALMVQYDPCQISYPELVHRIVHLHGSTGKKAASPAKTIEIPVLYGGKYGPDLADVAQYHHISMEDVVRIHTRPKYLIYMLGFTPGFPYLGGMSKKIATPRLETPRTRIAAGSVGIAAQQTGLYPIDSPGGWRIIGRTPLKLYDPLRENPILLEASQYIKFRAINEQEFLAIQQRENSEGEQ</sequence>
<dbReference type="RefSeq" id="WP_249317354.1">
    <property type="nucleotide sequence ID" value="NZ_JACRSR010000005.1"/>
</dbReference>
<dbReference type="AlphaFoldDB" id="A0A926D6N5"/>
<evidence type="ECO:0000256" key="3">
    <source>
        <dbReference type="ARBA" id="ARBA00022840"/>
    </source>
</evidence>
<gene>
    <name evidence="5" type="primary">pxpB</name>
    <name evidence="5" type="ORF">H8696_10335</name>
</gene>
<evidence type="ECO:0000256" key="1">
    <source>
        <dbReference type="ARBA" id="ARBA00022741"/>
    </source>
</evidence>
<proteinExistence type="predicted"/>
<keyword evidence="1" id="KW-0547">Nucleotide-binding</keyword>
<dbReference type="Pfam" id="PF02682">
    <property type="entry name" value="CT_C_D"/>
    <property type="match status" value="1"/>
</dbReference>
<feature type="domain" description="Carboxyltransferase" evidence="4">
    <location>
        <begin position="4"/>
        <end position="205"/>
    </location>
</feature>
<reference evidence="5" key="1">
    <citation type="submission" date="2020-08" db="EMBL/GenBank/DDBJ databases">
        <title>Genome public.</title>
        <authorList>
            <person name="Liu C."/>
            <person name="Sun Q."/>
        </authorList>
    </citation>
    <scope>NUCLEOTIDE SEQUENCE</scope>
    <source>
        <strain evidence="5">NSJ-53</strain>
    </source>
</reference>
<dbReference type="EC" id="3.5.2.9" evidence="5"/>
<dbReference type="GO" id="GO:0005524">
    <property type="term" value="F:ATP binding"/>
    <property type="evidence" value="ECO:0007669"/>
    <property type="project" value="UniProtKB-KW"/>
</dbReference>
<dbReference type="Proteomes" id="UP000623172">
    <property type="component" value="Unassembled WGS sequence"/>
</dbReference>
<dbReference type="PANTHER" id="PTHR34698:SF2">
    <property type="entry name" value="5-OXOPROLINASE SUBUNIT B"/>
    <property type="match status" value="1"/>
</dbReference>
<name>A0A926D6N5_9FIRM</name>
<dbReference type="InterPro" id="IPR003833">
    <property type="entry name" value="CT_C_D"/>
</dbReference>
<protein>
    <submittedName>
        <fullName evidence="5">5-oxoprolinase subunit PxpB</fullName>
        <ecNumber evidence="5">3.5.2.9</ecNumber>
    </submittedName>
</protein>
<dbReference type="NCBIfam" id="TIGR00370">
    <property type="entry name" value="5-oxoprolinase subunit PxpB"/>
    <property type="match status" value="1"/>
</dbReference>
<dbReference type="InterPro" id="IPR010016">
    <property type="entry name" value="PxpB"/>
</dbReference>
<dbReference type="InterPro" id="IPR029000">
    <property type="entry name" value="Cyclophilin-like_dom_sf"/>
</dbReference>
<dbReference type="SUPFAM" id="SSF50891">
    <property type="entry name" value="Cyclophilin-like"/>
    <property type="match status" value="1"/>
</dbReference>
<dbReference type="GO" id="GO:0017168">
    <property type="term" value="F:5-oxoprolinase (ATP-hydrolyzing) activity"/>
    <property type="evidence" value="ECO:0007669"/>
    <property type="project" value="UniProtKB-EC"/>
</dbReference>
<dbReference type="PANTHER" id="PTHR34698">
    <property type="entry name" value="5-OXOPROLINASE SUBUNIT B"/>
    <property type="match status" value="1"/>
</dbReference>
<dbReference type="SMART" id="SM00796">
    <property type="entry name" value="AHS1"/>
    <property type="match status" value="1"/>
</dbReference>